<dbReference type="SUPFAM" id="SSF55729">
    <property type="entry name" value="Acyl-CoA N-acyltransferases (Nat)"/>
    <property type="match status" value="1"/>
</dbReference>
<dbReference type="RefSeq" id="WP_201875357.1">
    <property type="nucleotide sequence ID" value="NZ_JAERRF010000007.1"/>
</dbReference>
<comment type="caution">
    <text evidence="1">The sequence shown here is derived from an EMBL/GenBank/DDBJ whole genome shotgun (WGS) entry which is preliminary data.</text>
</comment>
<accession>A0ABS1NDC6</accession>
<dbReference type="EMBL" id="JAERRF010000007">
    <property type="protein sequence ID" value="MBL1097949.1"/>
    <property type="molecule type" value="Genomic_DNA"/>
</dbReference>
<sequence length="264" mass="28095">MTAPDPGYLKAADAAGLLHTLDGHRYVAGAHTDPVTGAHQTLIEYADRALIEDPRLLARLRGTDSSPATAMVLRTPADLELPEPWRRQMTYVQLTTVAESAEDEAVDEAVRESDAVGDGLVREWLVRAFQTAGAQTGAPVSREAAALEAAESVLDRPDRVSLLYVLEGKPIGHATLLTDTADEVTGQACSELVDVLVEPGPAQRAALAALTAAAAHRAHAAGLPLVGHVVHAVEDAERDHATHVLNSLGRRGWVPTHCFWRADS</sequence>
<proteinExistence type="predicted"/>
<reference evidence="1 2" key="1">
    <citation type="submission" date="2021-01" db="EMBL/GenBank/DDBJ databases">
        <title>WGS of actinomycetes isolated from Thailand.</title>
        <authorList>
            <person name="Thawai C."/>
        </authorList>
    </citation>
    <scope>NUCLEOTIDE SEQUENCE [LARGE SCALE GENOMIC DNA]</scope>
    <source>
        <strain evidence="1 2">CA1R205</strain>
    </source>
</reference>
<protein>
    <recommendedName>
        <fullName evidence="3">GNAT family N-acetyltransferase</fullName>
    </recommendedName>
</protein>
<evidence type="ECO:0008006" key="3">
    <source>
        <dbReference type="Google" id="ProtNLM"/>
    </source>
</evidence>
<dbReference type="InterPro" id="IPR016181">
    <property type="entry name" value="Acyl_CoA_acyltransferase"/>
</dbReference>
<evidence type="ECO:0000313" key="2">
    <source>
        <dbReference type="Proteomes" id="UP000634229"/>
    </source>
</evidence>
<keyword evidence="2" id="KW-1185">Reference proteome</keyword>
<organism evidence="1 2">
    <name type="scientific">Streptomyces coffeae</name>
    <dbReference type="NCBI Taxonomy" id="621382"/>
    <lineage>
        <taxon>Bacteria</taxon>
        <taxon>Bacillati</taxon>
        <taxon>Actinomycetota</taxon>
        <taxon>Actinomycetes</taxon>
        <taxon>Kitasatosporales</taxon>
        <taxon>Streptomycetaceae</taxon>
        <taxon>Streptomyces</taxon>
    </lineage>
</organism>
<gene>
    <name evidence="1" type="ORF">JK363_14950</name>
</gene>
<dbReference type="Proteomes" id="UP000634229">
    <property type="component" value="Unassembled WGS sequence"/>
</dbReference>
<evidence type="ECO:0000313" key="1">
    <source>
        <dbReference type="EMBL" id="MBL1097949.1"/>
    </source>
</evidence>
<name>A0ABS1NDC6_9ACTN</name>